<proteinExistence type="predicted"/>
<protein>
    <recommendedName>
        <fullName evidence="1">Heterokaryon incompatibility domain-containing protein</fullName>
    </recommendedName>
</protein>
<name>A0A6A6DBU4_9PEZI</name>
<dbReference type="Proteomes" id="UP000800200">
    <property type="component" value="Unassembled WGS sequence"/>
</dbReference>
<dbReference type="PANTHER" id="PTHR33112">
    <property type="entry name" value="DOMAIN PROTEIN, PUTATIVE-RELATED"/>
    <property type="match status" value="1"/>
</dbReference>
<evidence type="ECO:0000313" key="3">
    <source>
        <dbReference type="Proteomes" id="UP000800200"/>
    </source>
</evidence>
<gene>
    <name evidence="2" type="ORF">K469DRAFT_606720</name>
</gene>
<accession>A0A6A6DBU4</accession>
<dbReference type="EMBL" id="ML994705">
    <property type="protein sequence ID" value="KAF2176595.1"/>
    <property type="molecule type" value="Genomic_DNA"/>
</dbReference>
<dbReference type="PANTHER" id="PTHR33112:SF12">
    <property type="entry name" value="HETEROKARYON INCOMPATIBILITY DOMAIN-CONTAINING PROTEIN"/>
    <property type="match status" value="1"/>
</dbReference>
<dbReference type="AlphaFoldDB" id="A0A6A6DBU4"/>
<reference evidence="2" key="1">
    <citation type="journal article" date="2020" name="Stud. Mycol.">
        <title>101 Dothideomycetes genomes: a test case for predicting lifestyles and emergence of pathogens.</title>
        <authorList>
            <person name="Haridas S."/>
            <person name="Albert R."/>
            <person name="Binder M."/>
            <person name="Bloem J."/>
            <person name="Labutti K."/>
            <person name="Salamov A."/>
            <person name="Andreopoulos B."/>
            <person name="Baker S."/>
            <person name="Barry K."/>
            <person name="Bills G."/>
            <person name="Bluhm B."/>
            <person name="Cannon C."/>
            <person name="Castanera R."/>
            <person name="Culley D."/>
            <person name="Daum C."/>
            <person name="Ezra D."/>
            <person name="Gonzalez J."/>
            <person name="Henrissat B."/>
            <person name="Kuo A."/>
            <person name="Liang C."/>
            <person name="Lipzen A."/>
            <person name="Lutzoni F."/>
            <person name="Magnuson J."/>
            <person name="Mondo S."/>
            <person name="Nolan M."/>
            <person name="Ohm R."/>
            <person name="Pangilinan J."/>
            <person name="Park H.-J."/>
            <person name="Ramirez L."/>
            <person name="Alfaro M."/>
            <person name="Sun H."/>
            <person name="Tritt A."/>
            <person name="Yoshinaga Y."/>
            <person name="Zwiers L.-H."/>
            <person name="Turgeon B."/>
            <person name="Goodwin S."/>
            <person name="Spatafora J."/>
            <person name="Crous P."/>
            <person name="Grigoriev I."/>
        </authorList>
    </citation>
    <scope>NUCLEOTIDE SEQUENCE</scope>
    <source>
        <strain evidence="2">CBS 207.26</strain>
    </source>
</reference>
<dbReference type="InterPro" id="IPR010730">
    <property type="entry name" value="HET"/>
</dbReference>
<evidence type="ECO:0000313" key="2">
    <source>
        <dbReference type="EMBL" id="KAF2176595.1"/>
    </source>
</evidence>
<feature type="non-terminal residue" evidence="2">
    <location>
        <position position="1"/>
    </location>
</feature>
<dbReference type="OrthoDB" id="2958217at2759"/>
<dbReference type="Pfam" id="PF06985">
    <property type="entry name" value="HET"/>
    <property type="match status" value="1"/>
</dbReference>
<feature type="domain" description="Heterokaryon incompatibility" evidence="1">
    <location>
        <begin position="18"/>
        <end position="127"/>
    </location>
</feature>
<evidence type="ECO:0000259" key="1">
    <source>
        <dbReference type="Pfam" id="PF06985"/>
    </source>
</evidence>
<organism evidence="2 3">
    <name type="scientific">Zopfia rhizophila CBS 207.26</name>
    <dbReference type="NCBI Taxonomy" id="1314779"/>
    <lineage>
        <taxon>Eukaryota</taxon>
        <taxon>Fungi</taxon>
        <taxon>Dikarya</taxon>
        <taxon>Ascomycota</taxon>
        <taxon>Pezizomycotina</taxon>
        <taxon>Dothideomycetes</taxon>
        <taxon>Dothideomycetes incertae sedis</taxon>
        <taxon>Zopfiaceae</taxon>
        <taxon>Zopfia</taxon>
    </lineage>
</organism>
<keyword evidence="3" id="KW-1185">Reference proteome</keyword>
<sequence>LIDVVDMCLVDATTAARYFTLSYVWGRVDTSETKLENLAERKRRGGLQLNVLPETIRDTVSVVQGLGERFLWVDALRIVQNDQAWKMNYIKRMDIIYTKSFATIVAAHGDSAKAGLPGVRPRTRAVQNWNI</sequence>